<gene>
    <name evidence="9" type="ordered locus">SFHH103_05300</name>
</gene>
<dbReference type="AlphaFoldDB" id="G9AFD4"/>
<geneLocation type="plasmid" evidence="9 10">
    <name>pSfHH103e</name>
</geneLocation>
<dbReference type="Proteomes" id="UP000007735">
    <property type="component" value="Plasmid pSfHH103e"/>
</dbReference>
<dbReference type="InterPro" id="IPR050833">
    <property type="entry name" value="Poly_Biosynth_Transport"/>
</dbReference>
<dbReference type="PANTHER" id="PTHR30250:SF10">
    <property type="entry name" value="LIPOPOLYSACCHARIDE BIOSYNTHESIS PROTEIN WZXC"/>
    <property type="match status" value="1"/>
</dbReference>
<evidence type="ECO:0000313" key="10">
    <source>
        <dbReference type="Proteomes" id="UP000007735"/>
    </source>
</evidence>
<feature type="transmembrane region" description="Helical" evidence="8">
    <location>
        <begin position="438"/>
        <end position="460"/>
    </location>
</feature>
<feature type="transmembrane region" description="Helical" evidence="8">
    <location>
        <begin position="413"/>
        <end position="432"/>
    </location>
</feature>
<evidence type="ECO:0000313" key="9">
    <source>
        <dbReference type="EMBL" id="CCE99766.1"/>
    </source>
</evidence>
<dbReference type="PATRIC" id="fig|380.5.peg.4855"/>
<dbReference type="KEGG" id="sfh:SFHH103_05300"/>
<evidence type="ECO:0000256" key="8">
    <source>
        <dbReference type="SAM" id="Phobius"/>
    </source>
</evidence>
<feature type="transmembrane region" description="Helical" evidence="8">
    <location>
        <begin position="92"/>
        <end position="114"/>
    </location>
</feature>
<keyword evidence="3" id="KW-1003">Cell membrane</keyword>
<evidence type="ECO:0000256" key="4">
    <source>
        <dbReference type="ARBA" id="ARBA00022692"/>
    </source>
</evidence>
<comment type="similarity">
    <text evidence="2">Belongs to the polysaccharide synthase family.</text>
</comment>
<feature type="transmembrane region" description="Helical" evidence="8">
    <location>
        <begin position="165"/>
        <end position="192"/>
    </location>
</feature>
<evidence type="ECO:0000256" key="7">
    <source>
        <dbReference type="SAM" id="MobiDB-lite"/>
    </source>
</evidence>
<keyword evidence="5 8" id="KW-1133">Transmembrane helix</keyword>
<dbReference type="HOGENOM" id="CLU_642255_0_0_5"/>
<keyword evidence="4 8" id="KW-0812">Transmembrane</keyword>
<feature type="transmembrane region" description="Helical" evidence="8">
    <location>
        <begin position="204"/>
        <end position="225"/>
    </location>
</feature>
<name>G9AFD4_SINF1</name>
<feature type="transmembrane region" description="Helical" evidence="8">
    <location>
        <begin position="383"/>
        <end position="401"/>
    </location>
</feature>
<evidence type="ECO:0000256" key="2">
    <source>
        <dbReference type="ARBA" id="ARBA00007430"/>
    </source>
</evidence>
<evidence type="ECO:0000256" key="5">
    <source>
        <dbReference type="ARBA" id="ARBA00022989"/>
    </source>
</evidence>
<feature type="compositionally biased region" description="Basic and acidic residues" evidence="7">
    <location>
        <begin position="19"/>
        <end position="42"/>
    </location>
</feature>
<feature type="transmembrane region" description="Helical" evidence="8">
    <location>
        <begin position="231"/>
        <end position="250"/>
    </location>
</feature>
<dbReference type="EMBL" id="HE616899">
    <property type="protein sequence ID" value="CCE99766.1"/>
    <property type="molecule type" value="Genomic_DNA"/>
</dbReference>
<reference evidence="9 10" key="1">
    <citation type="journal article" date="2012" name="J. Bacteriol.">
        <title>Genome sequence of the soybean symbiont Sinorhizobium fredii HH103.</title>
        <authorList>
            <person name="Weidner S."/>
            <person name="Becker A."/>
            <person name="Bonilla I."/>
            <person name="Jaenicke S."/>
            <person name="Lloret J."/>
            <person name="Margaret I."/>
            <person name="Puhler A."/>
            <person name="Ruiz-Sainz J.E."/>
            <person name="Schneiker-Bekel S."/>
            <person name="Szczepanowski R."/>
            <person name="Vinardell J.M."/>
            <person name="Zehner S."/>
            <person name="Gottfert M."/>
        </authorList>
    </citation>
    <scope>NUCLEOTIDE SEQUENCE [LARGE SCALE GENOMIC DNA]</scope>
    <source>
        <strain evidence="9 10">HH103</strain>
        <plasmid evidence="10">pSfHH103e</plasmid>
    </source>
</reference>
<accession>G9AFD4</accession>
<feature type="region of interest" description="Disordered" evidence="7">
    <location>
        <begin position="19"/>
        <end position="47"/>
    </location>
</feature>
<dbReference type="Pfam" id="PF01943">
    <property type="entry name" value="Polysacc_synt"/>
    <property type="match status" value="1"/>
</dbReference>
<protein>
    <submittedName>
        <fullName evidence="9">Polysaccharide biosynthesis protein</fullName>
    </submittedName>
</protein>
<evidence type="ECO:0000256" key="3">
    <source>
        <dbReference type="ARBA" id="ARBA00022475"/>
    </source>
</evidence>
<evidence type="ECO:0000256" key="6">
    <source>
        <dbReference type="ARBA" id="ARBA00023136"/>
    </source>
</evidence>
<comment type="subcellular location">
    <subcellularLocation>
        <location evidence="1">Cell membrane</location>
        <topology evidence="1">Multi-pass membrane protein</topology>
    </subcellularLocation>
</comment>
<dbReference type="PANTHER" id="PTHR30250">
    <property type="entry name" value="PST FAMILY PREDICTED COLANIC ACID TRANSPORTER"/>
    <property type="match status" value="1"/>
</dbReference>
<evidence type="ECO:0000256" key="1">
    <source>
        <dbReference type="ARBA" id="ARBA00004651"/>
    </source>
</evidence>
<keyword evidence="9" id="KW-0614">Plasmid</keyword>
<feature type="transmembrane region" description="Helical" evidence="8">
    <location>
        <begin position="62"/>
        <end position="86"/>
    </location>
</feature>
<dbReference type="InterPro" id="IPR002797">
    <property type="entry name" value="Polysacc_synth"/>
</dbReference>
<organism evidence="9 10">
    <name type="scientific">Sinorhizobium fredii (strain HH103)</name>
    <dbReference type="NCBI Taxonomy" id="1117943"/>
    <lineage>
        <taxon>Bacteria</taxon>
        <taxon>Pseudomonadati</taxon>
        <taxon>Pseudomonadota</taxon>
        <taxon>Alphaproteobacteria</taxon>
        <taxon>Hyphomicrobiales</taxon>
        <taxon>Rhizobiaceae</taxon>
        <taxon>Sinorhizobium/Ensifer group</taxon>
        <taxon>Sinorhizobium</taxon>
    </lineage>
</organism>
<keyword evidence="6 8" id="KW-0472">Membrane</keyword>
<dbReference type="GO" id="GO:0005886">
    <property type="term" value="C:plasma membrane"/>
    <property type="evidence" value="ECO:0007669"/>
    <property type="project" value="UniProtKB-SubCell"/>
</dbReference>
<feature type="transmembrane region" description="Helical" evidence="8">
    <location>
        <begin position="344"/>
        <end position="363"/>
    </location>
</feature>
<feature type="transmembrane region" description="Helical" evidence="8">
    <location>
        <begin position="135"/>
        <end position="159"/>
    </location>
</feature>
<sequence>MLTAQSSLHISLRPGDRREAAARHDLSDTDSRCVNDKADRMSSEGLTESRGYKPLLPMIQSYVASGGSLVLGSAAQLLTFAILARFLGVDEFSVFVAITAVASIAVHLCGLGAMECLVRRVARDRAIYAEMLGHNILLTAASGLALVLAGAVALPFFFALSPDPIANFAVIALMLITNIVLVRIIVLAEQIFIAHSDFASANKVVVGFAVARTVAAALACLVFGVSTVASWAVWQFICHVLVALACLWAIKGLGAPHYRIVREELPQGLYFSIPFILRALRQNADLLVLSLVTTAEIVSSYSVARRMLESSFLSVEALNRLIYPGSARMTTAGLHHALQRVLRVLGAATGISLAAALTVFVLAPVLPYLFGHEYVSLVGFVRGLAWVVVPLAIWSVAVEALGASGYHAARATVMGLGSIAGAGLAAGATWYAPPAGTFVSFYVIEIAMVVATWSVFLRFVRRDRERAAREFPAGIVHGN</sequence>
<proteinExistence type="inferred from homology"/>